<comment type="caution">
    <text evidence="2">The sequence shown here is derived from an EMBL/GenBank/DDBJ whole genome shotgun (WGS) entry which is preliminary data.</text>
</comment>
<evidence type="ECO:0000259" key="1">
    <source>
        <dbReference type="Pfam" id="PF08937"/>
    </source>
</evidence>
<dbReference type="SUPFAM" id="SSF52206">
    <property type="entry name" value="Hypothetical protein MTH538"/>
    <property type="match status" value="1"/>
</dbReference>
<protein>
    <submittedName>
        <fullName evidence="2">TIR domain-containing protein</fullName>
    </submittedName>
</protein>
<evidence type="ECO:0000313" key="3">
    <source>
        <dbReference type="Proteomes" id="UP001484535"/>
    </source>
</evidence>
<evidence type="ECO:0000313" key="2">
    <source>
        <dbReference type="EMBL" id="MEN7538698.1"/>
    </source>
</evidence>
<dbReference type="Pfam" id="PF08937">
    <property type="entry name" value="ThsB_TIR"/>
    <property type="match status" value="1"/>
</dbReference>
<name>A0ABV0D0P7_9SPHN</name>
<keyword evidence="3" id="KW-1185">Reference proteome</keyword>
<dbReference type="EMBL" id="JBDLBR010000007">
    <property type="protein sequence ID" value="MEN7538698.1"/>
    <property type="molecule type" value="Genomic_DNA"/>
</dbReference>
<accession>A0ABV0D0P7</accession>
<dbReference type="RefSeq" id="WP_346786158.1">
    <property type="nucleotide sequence ID" value="NZ_JBDLBR010000007.1"/>
</dbReference>
<reference evidence="2 3" key="1">
    <citation type="submission" date="2024-05" db="EMBL/GenBank/DDBJ databases">
        <authorList>
            <person name="Park S."/>
        </authorList>
    </citation>
    <scope>NUCLEOTIDE SEQUENCE [LARGE SCALE GENOMIC DNA]</scope>
    <source>
        <strain evidence="2 3">DGU5</strain>
    </source>
</reference>
<dbReference type="InterPro" id="IPR036490">
    <property type="entry name" value="ThsB_TIR-like_sf"/>
</dbReference>
<organism evidence="2 3">
    <name type="scientific">Aurantiacibacter flavus</name>
    <dbReference type="NCBI Taxonomy" id="3145232"/>
    <lineage>
        <taxon>Bacteria</taxon>
        <taxon>Pseudomonadati</taxon>
        <taxon>Pseudomonadota</taxon>
        <taxon>Alphaproteobacteria</taxon>
        <taxon>Sphingomonadales</taxon>
        <taxon>Erythrobacteraceae</taxon>
        <taxon>Aurantiacibacter</taxon>
    </lineage>
</organism>
<dbReference type="Gene3D" id="3.40.50.11200">
    <property type="match status" value="1"/>
</dbReference>
<dbReference type="InterPro" id="IPR015032">
    <property type="entry name" value="ThsB__TIR-like_domain"/>
</dbReference>
<sequence length="199" mass="22259">MARKTFFSFHYSPDCWRAWNVRNSWEIKGTKEGVGFFDNSVFEASKKEGDDALKRFLREGLANTSVTCVLAGSETSARRWVRYEIARSVIKGNGLLTVDIHGVKNSKGFVATKGTDPLALMGLYRTVNGIYLAEAKGGKWVKYGDYTRAIPENDLWFTAPATDTVVPFSRHCSRYDFANQDGRNKLGGWIEVAAKQAGR</sequence>
<gene>
    <name evidence="2" type="ORF">ABDJ38_16095</name>
</gene>
<feature type="domain" description="Thoeris protein ThsB TIR-like" evidence="1">
    <location>
        <begin position="6"/>
        <end position="104"/>
    </location>
</feature>
<dbReference type="Proteomes" id="UP001484535">
    <property type="component" value="Unassembled WGS sequence"/>
</dbReference>
<proteinExistence type="predicted"/>